<dbReference type="Pfam" id="PF00005">
    <property type="entry name" value="ABC_tran"/>
    <property type="match status" value="1"/>
</dbReference>
<organism evidence="5 6">
    <name type="scientific">Ureibacillus suwonensis</name>
    <dbReference type="NCBI Taxonomy" id="313007"/>
    <lineage>
        <taxon>Bacteria</taxon>
        <taxon>Bacillati</taxon>
        <taxon>Bacillota</taxon>
        <taxon>Bacilli</taxon>
        <taxon>Bacillales</taxon>
        <taxon>Caryophanaceae</taxon>
        <taxon>Ureibacillus</taxon>
    </lineage>
</organism>
<dbReference type="SUPFAM" id="SSF52540">
    <property type="entry name" value="P-loop containing nucleoside triphosphate hydrolases"/>
    <property type="match status" value="1"/>
</dbReference>
<keyword evidence="2" id="KW-0547">Nucleotide-binding</keyword>
<protein>
    <submittedName>
        <fullName evidence="5">ABC transporter ATP-binding protein</fullName>
    </submittedName>
</protein>
<dbReference type="Proteomes" id="UP001595978">
    <property type="component" value="Unassembled WGS sequence"/>
</dbReference>
<dbReference type="CDD" id="cd03225">
    <property type="entry name" value="ABC_cobalt_CbiO_domain1"/>
    <property type="match status" value="1"/>
</dbReference>
<dbReference type="RefSeq" id="WP_342581367.1">
    <property type="nucleotide sequence ID" value="NZ_JBHSNQ010000009.1"/>
</dbReference>
<reference evidence="6" key="1">
    <citation type="journal article" date="2019" name="Int. J. Syst. Evol. Microbiol.">
        <title>The Global Catalogue of Microorganisms (GCM) 10K type strain sequencing project: providing services to taxonomists for standard genome sequencing and annotation.</title>
        <authorList>
            <consortium name="The Broad Institute Genomics Platform"/>
            <consortium name="The Broad Institute Genome Sequencing Center for Infectious Disease"/>
            <person name="Wu L."/>
            <person name="Ma J."/>
        </authorList>
    </citation>
    <scope>NUCLEOTIDE SEQUENCE [LARGE SCALE GENOMIC DNA]</scope>
    <source>
        <strain evidence="6">CCUG 56331</strain>
    </source>
</reference>
<dbReference type="SMART" id="SM00382">
    <property type="entry name" value="AAA"/>
    <property type="match status" value="1"/>
</dbReference>
<name>A0ABW0RAB8_9BACL</name>
<dbReference type="PROSITE" id="PS50893">
    <property type="entry name" value="ABC_TRANSPORTER_2"/>
    <property type="match status" value="1"/>
</dbReference>
<sequence length="257" mass="29181">MIHLKDVTVIRNGKYLLKGINWDVNKGEHWAILGLNGSGKTSLLNVINGYLYPTSGKVEVLDQEFGKTNIPELRKEIGFISSSLKQQLKDYDIVLSVVLSGIFASIGLYEAVEKKDVEMARTLMEQLGIEHLENTRYGILSEGEKQRVLIARALMAKPKILILDEPCNGLDLIAREEFLEFIDRLAKQEFCPTLIYVTHHVEEILPCFSHVLLMKDGEVYEKGLASDLLTEETLTRFFGREVSVQEQQNRTWIAIKS</sequence>
<evidence type="ECO:0000313" key="5">
    <source>
        <dbReference type="EMBL" id="MFC5540325.1"/>
    </source>
</evidence>
<dbReference type="Gene3D" id="3.40.50.300">
    <property type="entry name" value="P-loop containing nucleotide triphosphate hydrolases"/>
    <property type="match status" value="1"/>
</dbReference>
<comment type="caution">
    <text evidence="5">The sequence shown here is derived from an EMBL/GenBank/DDBJ whole genome shotgun (WGS) entry which is preliminary data.</text>
</comment>
<keyword evidence="6" id="KW-1185">Reference proteome</keyword>
<dbReference type="InterPro" id="IPR003593">
    <property type="entry name" value="AAA+_ATPase"/>
</dbReference>
<dbReference type="InterPro" id="IPR015856">
    <property type="entry name" value="ABC_transpr_CbiO/EcfA_su"/>
</dbReference>
<dbReference type="InterPro" id="IPR027417">
    <property type="entry name" value="P-loop_NTPase"/>
</dbReference>
<dbReference type="InterPro" id="IPR003439">
    <property type="entry name" value="ABC_transporter-like_ATP-bd"/>
</dbReference>
<feature type="domain" description="ABC transporter" evidence="4">
    <location>
        <begin position="2"/>
        <end position="241"/>
    </location>
</feature>
<gene>
    <name evidence="5" type="ORF">ACFPOH_00760</name>
</gene>
<dbReference type="InterPro" id="IPR050153">
    <property type="entry name" value="Metal_Ion_Import_ABC"/>
</dbReference>
<accession>A0ABW0RAB8</accession>
<evidence type="ECO:0000256" key="3">
    <source>
        <dbReference type="ARBA" id="ARBA00022840"/>
    </source>
</evidence>
<keyword evidence="3 5" id="KW-0067">ATP-binding</keyword>
<evidence type="ECO:0000313" key="6">
    <source>
        <dbReference type="Proteomes" id="UP001595978"/>
    </source>
</evidence>
<evidence type="ECO:0000256" key="2">
    <source>
        <dbReference type="ARBA" id="ARBA00022741"/>
    </source>
</evidence>
<dbReference type="EMBL" id="JBHSNQ010000009">
    <property type="protein sequence ID" value="MFC5540325.1"/>
    <property type="molecule type" value="Genomic_DNA"/>
</dbReference>
<dbReference type="GO" id="GO:0005524">
    <property type="term" value="F:ATP binding"/>
    <property type="evidence" value="ECO:0007669"/>
    <property type="project" value="UniProtKB-KW"/>
</dbReference>
<keyword evidence="1" id="KW-0813">Transport</keyword>
<evidence type="ECO:0000259" key="4">
    <source>
        <dbReference type="PROSITE" id="PS50893"/>
    </source>
</evidence>
<proteinExistence type="predicted"/>
<evidence type="ECO:0000256" key="1">
    <source>
        <dbReference type="ARBA" id="ARBA00022448"/>
    </source>
</evidence>
<dbReference type="PANTHER" id="PTHR42734">
    <property type="entry name" value="METAL TRANSPORT SYSTEM ATP-BINDING PROTEIN TM_0124-RELATED"/>
    <property type="match status" value="1"/>
</dbReference>